<keyword evidence="2" id="KW-1185">Reference proteome</keyword>
<comment type="caution">
    <text evidence="1">The sequence shown here is derived from an EMBL/GenBank/DDBJ whole genome shotgun (WGS) entry which is preliminary data.</text>
</comment>
<dbReference type="RefSeq" id="WP_201692406.1">
    <property type="nucleotide sequence ID" value="NZ_JAEQND010000013.1"/>
</dbReference>
<protein>
    <submittedName>
        <fullName evidence="1">Uncharacterized protein</fullName>
    </submittedName>
</protein>
<proteinExistence type="predicted"/>
<evidence type="ECO:0000313" key="2">
    <source>
        <dbReference type="Proteomes" id="UP000622707"/>
    </source>
</evidence>
<gene>
    <name evidence="1" type="ORF">JI746_21895</name>
</gene>
<organism evidence="1 2">
    <name type="scientific">Ramlibacter alkalitolerans</name>
    <dbReference type="NCBI Taxonomy" id="2039631"/>
    <lineage>
        <taxon>Bacteria</taxon>
        <taxon>Pseudomonadati</taxon>
        <taxon>Pseudomonadota</taxon>
        <taxon>Betaproteobacteria</taxon>
        <taxon>Burkholderiales</taxon>
        <taxon>Comamonadaceae</taxon>
        <taxon>Ramlibacter</taxon>
    </lineage>
</organism>
<name>A0ABS1JTZ4_9BURK</name>
<reference evidence="1 2" key="1">
    <citation type="journal article" date="2017" name="Int. J. Syst. Evol. Microbiol.">
        <title>Ramlibacter alkalitolerans sp. nov., alkali-tolerant bacterium isolated from soil of ginseng.</title>
        <authorList>
            <person name="Lee D.H."/>
            <person name="Cha C.J."/>
        </authorList>
    </citation>
    <scope>NUCLEOTIDE SEQUENCE [LARGE SCALE GENOMIC DNA]</scope>
    <source>
        <strain evidence="1 2">KACC 19305</strain>
    </source>
</reference>
<dbReference type="EMBL" id="JAEQND010000013">
    <property type="protein sequence ID" value="MBL0427774.1"/>
    <property type="molecule type" value="Genomic_DNA"/>
</dbReference>
<evidence type="ECO:0000313" key="1">
    <source>
        <dbReference type="EMBL" id="MBL0427774.1"/>
    </source>
</evidence>
<accession>A0ABS1JTZ4</accession>
<sequence>MQHTDDTATLEHGDKIEPIEAGEDFALDFYFVEAAPGDLTVADDDDAPAEPAEPVVAPALETPPPDVHFAVKRGISALVSDDPDFARRVAPGLTFDDSNPGAFTIMWAAGDERLADFVHVTSCPEGYEVTYCTSPNFNKEGVTADFDATGETGAVRQALGTLRVANQNVASSLLGRVIRHVQAKQEVEALLATGVVKEICTNIRKLLKDVPGIPLMAPTRLDDPTDFVAHFALASPRSMGTHMGIVVAKTGDAVVLNTVVRATYLVHRVGKQHAATLQIGDPASITYSMDTRLSGAVKVGRPSLAAVEEKHLAVQQLKKGKALNERRGVVLQAAADAQMPDPAEVPVPSRPVTVAEAVQLRKTGRSNEGR</sequence>
<dbReference type="Proteomes" id="UP000622707">
    <property type="component" value="Unassembled WGS sequence"/>
</dbReference>